<keyword evidence="3" id="KW-1185">Reference proteome</keyword>
<dbReference type="RefSeq" id="WP_227192196.1">
    <property type="nucleotide sequence ID" value="NZ_JAOQJU010000001.1"/>
</dbReference>
<dbReference type="CDD" id="cd00143">
    <property type="entry name" value="PP2Cc"/>
    <property type="match status" value="1"/>
</dbReference>
<reference evidence="2 3" key="1">
    <citation type="journal article" date="2021" name="ISME Commun">
        <title>Automated analysis of genomic sequences facilitates high-throughput and comprehensive description of bacteria.</title>
        <authorList>
            <person name="Hitch T.C.A."/>
        </authorList>
    </citation>
    <scope>NUCLEOTIDE SEQUENCE [LARGE SCALE GENOMIC DNA]</scope>
    <source>
        <strain evidence="2 3">Sanger_03</strain>
    </source>
</reference>
<dbReference type="Gene3D" id="3.60.40.10">
    <property type="entry name" value="PPM-type phosphatase domain"/>
    <property type="match status" value="1"/>
</dbReference>
<accession>A0ABT2RIE6</accession>
<dbReference type="Pfam" id="PF13672">
    <property type="entry name" value="PP2C_2"/>
    <property type="match status" value="1"/>
</dbReference>
<proteinExistence type="predicted"/>
<comment type="caution">
    <text evidence="2">The sequence shown here is derived from an EMBL/GenBank/DDBJ whole genome shotgun (WGS) entry which is preliminary data.</text>
</comment>
<evidence type="ECO:0000313" key="2">
    <source>
        <dbReference type="EMBL" id="MCU6685182.1"/>
    </source>
</evidence>
<dbReference type="SMART" id="SM00331">
    <property type="entry name" value="PP2C_SIG"/>
    <property type="match status" value="1"/>
</dbReference>
<protein>
    <submittedName>
        <fullName evidence="2">Protein phosphatase 2C domain-containing protein</fullName>
    </submittedName>
</protein>
<feature type="domain" description="PPM-type phosphatase" evidence="1">
    <location>
        <begin position="53"/>
        <end position="294"/>
    </location>
</feature>
<dbReference type="PANTHER" id="PTHR47992">
    <property type="entry name" value="PROTEIN PHOSPHATASE"/>
    <property type="match status" value="1"/>
</dbReference>
<dbReference type="SUPFAM" id="SSF81606">
    <property type="entry name" value="PP2C-like"/>
    <property type="match status" value="1"/>
</dbReference>
<dbReference type="Proteomes" id="UP001652431">
    <property type="component" value="Unassembled WGS sequence"/>
</dbReference>
<dbReference type="InterPro" id="IPR036457">
    <property type="entry name" value="PPM-type-like_dom_sf"/>
</dbReference>
<dbReference type="EMBL" id="JAOQJU010000001">
    <property type="protein sequence ID" value="MCU6685182.1"/>
    <property type="molecule type" value="Genomic_DNA"/>
</dbReference>
<sequence length="294" mass="32533">MAVSVLVILVLAFAAALFAWRLKKRKRAEDKKGRSVDEIVHTEELPPKKVGNPVGKVHHIGKRANQQDSFGVMEVENGMFAVVADGMGGLSDGDKVSQKIVLTMLQDASELTKGQMGKRPLYTMVSRANREVLRMLAASPGSRSGSTVIAVLTEGSSFQWISVGDSRIYLYHAGQLMQINSEHIYEKELLKRAVNQEVSFAEIQTDKQKKRITSYIGMGEIKHIEGSLNPVKAQAGDKLLLMSDGVFNTLPEREICRILEMAEDAEEAAEVVKKQVLARQNPRQDNFTAVILEL</sequence>
<gene>
    <name evidence="2" type="ORF">OCV99_01200</name>
</gene>
<organism evidence="2 3">
    <name type="scientific">Dorea acetigenes</name>
    <dbReference type="NCBI Taxonomy" id="2981787"/>
    <lineage>
        <taxon>Bacteria</taxon>
        <taxon>Bacillati</taxon>
        <taxon>Bacillota</taxon>
        <taxon>Clostridia</taxon>
        <taxon>Lachnospirales</taxon>
        <taxon>Lachnospiraceae</taxon>
        <taxon>Dorea</taxon>
    </lineage>
</organism>
<evidence type="ECO:0000259" key="1">
    <source>
        <dbReference type="PROSITE" id="PS51746"/>
    </source>
</evidence>
<dbReference type="PROSITE" id="PS51746">
    <property type="entry name" value="PPM_2"/>
    <property type="match status" value="1"/>
</dbReference>
<name>A0ABT2RIE6_9FIRM</name>
<dbReference type="InterPro" id="IPR015655">
    <property type="entry name" value="PP2C"/>
</dbReference>
<evidence type="ECO:0000313" key="3">
    <source>
        <dbReference type="Proteomes" id="UP001652431"/>
    </source>
</evidence>
<dbReference type="InterPro" id="IPR001932">
    <property type="entry name" value="PPM-type_phosphatase-like_dom"/>
</dbReference>
<dbReference type="SMART" id="SM00332">
    <property type="entry name" value="PP2Cc"/>
    <property type="match status" value="1"/>
</dbReference>